<evidence type="ECO:0000313" key="2">
    <source>
        <dbReference type="Proteomes" id="UP001285921"/>
    </source>
</evidence>
<sequence>MTITESVSKRERGGCKGCSADVRVTDEQIQRLISKIKPDACVTDELYAKRLAACEGCASMAYDTTCMHCGCLVQVRAKLKDKGCPHPQQAVRALWEARHF</sequence>
<reference evidence="1 2" key="1">
    <citation type="submission" date="2023-05" db="EMBL/GenBank/DDBJ databases">
        <title>Draft genome of Paenibacillus sp. CCS26.</title>
        <authorList>
            <person name="Akita H."/>
            <person name="Shinto Y."/>
            <person name="Kimura Z."/>
        </authorList>
    </citation>
    <scope>NUCLEOTIDE SEQUENCE [LARGE SCALE GENOMIC DNA]</scope>
    <source>
        <strain evidence="1 2">CCS26</strain>
    </source>
</reference>
<evidence type="ECO:0000313" key="1">
    <source>
        <dbReference type="EMBL" id="GMK45187.1"/>
    </source>
</evidence>
<keyword evidence="2" id="KW-1185">Reference proteome</keyword>
<organism evidence="1 2">
    <name type="scientific">Paenibacillus glycanilyticus</name>
    <dbReference type="NCBI Taxonomy" id="126569"/>
    <lineage>
        <taxon>Bacteria</taxon>
        <taxon>Bacillati</taxon>
        <taxon>Bacillota</taxon>
        <taxon>Bacilli</taxon>
        <taxon>Bacillales</taxon>
        <taxon>Paenibacillaceae</taxon>
        <taxon>Paenibacillus</taxon>
    </lineage>
</organism>
<dbReference type="RefSeq" id="WP_317979980.1">
    <property type="nucleotide sequence ID" value="NZ_BTCL01000006.1"/>
</dbReference>
<protein>
    <submittedName>
        <fullName evidence="1">Uncharacterized protein</fullName>
    </submittedName>
</protein>
<name>A0ABQ6NLS6_9BACL</name>
<comment type="caution">
    <text evidence="1">The sequence shown here is derived from an EMBL/GenBank/DDBJ whole genome shotgun (WGS) entry which is preliminary data.</text>
</comment>
<gene>
    <name evidence="1" type="ORF">PghCCS26_23150</name>
</gene>
<dbReference type="Pfam" id="PF19668">
    <property type="entry name" value="DUF6171"/>
    <property type="match status" value="1"/>
</dbReference>
<dbReference type="Proteomes" id="UP001285921">
    <property type="component" value="Unassembled WGS sequence"/>
</dbReference>
<dbReference type="EMBL" id="BTCL01000006">
    <property type="protein sequence ID" value="GMK45187.1"/>
    <property type="molecule type" value="Genomic_DNA"/>
</dbReference>
<accession>A0ABQ6NLS6</accession>
<proteinExistence type="predicted"/>
<dbReference type="InterPro" id="IPR046169">
    <property type="entry name" value="DUF6171"/>
</dbReference>